<keyword evidence="4" id="KW-1003">Cell membrane</keyword>
<evidence type="ECO:0000256" key="4">
    <source>
        <dbReference type="ARBA" id="ARBA00022475"/>
    </source>
</evidence>
<evidence type="ECO:0000256" key="8">
    <source>
        <dbReference type="SAM" id="Phobius"/>
    </source>
</evidence>
<keyword evidence="10" id="KW-1185">Reference proteome</keyword>
<feature type="transmembrane region" description="Helical" evidence="8">
    <location>
        <begin position="55"/>
        <end position="80"/>
    </location>
</feature>
<comment type="caution">
    <text evidence="9">The sequence shown here is derived from an EMBL/GenBank/DDBJ whole genome shotgun (WGS) entry which is preliminary data.</text>
</comment>
<keyword evidence="6 8" id="KW-1133">Transmembrane helix</keyword>
<accession>A0A4U0NGF6</accession>
<evidence type="ECO:0000256" key="6">
    <source>
        <dbReference type="ARBA" id="ARBA00022989"/>
    </source>
</evidence>
<dbReference type="Proteomes" id="UP000306808">
    <property type="component" value="Unassembled WGS sequence"/>
</dbReference>
<feature type="transmembrane region" description="Helical" evidence="8">
    <location>
        <begin position="187"/>
        <end position="204"/>
    </location>
</feature>
<evidence type="ECO:0000313" key="10">
    <source>
        <dbReference type="Proteomes" id="UP000306808"/>
    </source>
</evidence>
<dbReference type="Gene3D" id="1.20.1530.20">
    <property type="match status" value="1"/>
</dbReference>
<dbReference type="PANTHER" id="PTHR36838">
    <property type="entry name" value="AUXIN EFFLUX CARRIER FAMILY PROTEIN"/>
    <property type="match status" value="1"/>
</dbReference>
<evidence type="ECO:0000256" key="2">
    <source>
        <dbReference type="ARBA" id="ARBA00010145"/>
    </source>
</evidence>
<feature type="transmembrane region" description="Helical" evidence="8">
    <location>
        <begin position="120"/>
        <end position="141"/>
    </location>
</feature>
<evidence type="ECO:0000256" key="1">
    <source>
        <dbReference type="ARBA" id="ARBA00004651"/>
    </source>
</evidence>
<proteinExistence type="inferred from homology"/>
<evidence type="ECO:0000256" key="7">
    <source>
        <dbReference type="ARBA" id="ARBA00023136"/>
    </source>
</evidence>
<dbReference type="GO" id="GO:0005886">
    <property type="term" value="C:plasma membrane"/>
    <property type="evidence" value="ECO:0007669"/>
    <property type="project" value="UniProtKB-SubCell"/>
</dbReference>
<evidence type="ECO:0000256" key="5">
    <source>
        <dbReference type="ARBA" id="ARBA00022692"/>
    </source>
</evidence>
<comment type="subcellular location">
    <subcellularLocation>
        <location evidence="1">Cell membrane</location>
        <topology evidence="1">Multi-pass membrane protein</topology>
    </subcellularLocation>
</comment>
<keyword evidence="3" id="KW-0813">Transport</keyword>
<dbReference type="RefSeq" id="WP_136902701.1">
    <property type="nucleotide sequence ID" value="NZ_SUME01000008.1"/>
</dbReference>
<dbReference type="PANTHER" id="PTHR36838:SF1">
    <property type="entry name" value="SLR1864 PROTEIN"/>
    <property type="match status" value="1"/>
</dbReference>
<dbReference type="InterPro" id="IPR038770">
    <property type="entry name" value="Na+/solute_symporter_sf"/>
</dbReference>
<evidence type="ECO:0000313" key="9">
    <source>
        <dbReference type="EMBL" id="TJZ53245.1"/>
    </source>
</evidence>
<organism evidence="9 10">
    <name type="scientific">Sphingobacterium olei</name>
    <dbReference type="NCBI Taxonomy" id="2571155"/>
    <lineage>
        <taxon>Bacteria</taxon>
        <taxon>Pseudomonadati</taxon>
        <taxon>Bacteroidota</taxon>
        <taxon>Sphingobacteriia</taxon>
        <taxon>Sphingobacteriales</taxon>
        <taxon>Sphingobacteriaceae</taxon>
        <taxon>Sphingobacterium</taxon>
    </lineage>
</organism>
<feature type="transmembrane region" description="Helical" evidence="8">
    <location>
        <begin position="224"/>
        <end position="242"/>
    </location>
</feature>
<feature type="transmembrane region" description="Helical" evidence="8">
    <location>
        <begin position="280"/>
        <end position="303"/>
    </location>
</feature>
<keyword evidence="5 8" id="KW-0812">Transmembrane</keyword>
<dbReference type="OrthoDB" id="9786183at2"/>
<keyword evidence="7 8" id="KW-0472">Membrane</keyword>
<feature type="transmembrane region" description="Helical" evidence="8">
    <location>
        <begin position="248"/>
        <end position="268"/>
    </location>
</feature>
<dbReference type="Pfam" id="PF03547">
    <property type="entry name" value="Mem_trans"/>
    <property type="match status" value="1"/>
</dbReference>
<sequence>MLNFLVILISLVAGFIVKQTKLVDANAYKGINIWVIYIALPAVALKCIPQIDWNIAYMFTVVLPFLVFGGSFLFFQYLNIFLKLSNRNLRTLILVSGLSNTSFIGFPLIITFFGEEYLKIGIVSDQTTFFILSSWGIILALGAKRVGFKTEDRNSFIIKRVFSFPPFVACIIAVIFHDVWLNEVSQGLLSTFASTVSPLALFSIGMQLNFKNWKKELNLISYSLFYKLILSPFILIILTLLMGLHGTFYQVSVFEMVMPSLVATSVVVQQFGLNTKLANTIIGVSIIIGLFLSLIWHSVIITLL</sequence>
<reference evidence="9 10" key="1">
    <citation type="submission" date="2019-04" db="EMBL/GenBank/DDBJ databases">
        <title>Sphingobacterium olei sp. nov., isolated from oil-contaminated soil.</title>
        <authorList>
            <person name="Liu B."/>
        </authorList>
    </citation>
    <scope>NUCLEOTIDE SEQUENCE [LARGE SCALE GENOMIC DNA]</scope>
    <source>
        <strain evidence="9 10">HAL-9</strain>
    </source>
</reference>
<comment type="similarity">
    <text evidence="2">Belongs to the auxin efflux carrier (TC 2.A.69) family.</text>
</comment>
<dbReference type="GO" id="GO:0055085">
    <property type="term" value="P:transmembrane transport"/>
    <property type="evidence" value="ECO:0007669"/>
    <property type="project" value="InterPro"/>
</dbReference>
<evidence type="ECO:0000256" key="3">
    <source>
        <dbReference type="ARBA" id="ARBA00022448"/>
    </source>
</evidence>
<gene>
    <name evidence="9" type="ORF">FAZ15_17975</name>
</gene>
<dbReference type="InterPro" id="IPR004776">
    <property type="entry name" value="Mem_transp_PIN-like"/>
</dbReference>
<name>A0A4U0NGF6_9SPHI</name>
<protein>
    <submittedName>
        <fullName evidence="9">AEC family transporter</fullName>
    </submittedName>
</protein>
<dbReference type="AlphaFoldDB" id="A0A4U0NGF6"/>
<feature type="transmembrane region" description="Helical" evidence="8">
    <location>
        <begin position="161"/>
        <end position="181"/>
    </location>
</feature>
<dbReference type="EMBL" id="SUME01000008">
    <property type="protein sequence ID" value="TJZ53245.1"/>
    <property type="molecule type" value="Genomic_DNA"/>
</dbReference>
<feature type="transmembrane region" description="Helical" evidence="8">
    <location>
        <begin position="92"/>
        <end position="114"/>
    </location>
</feature>